<gene>
    <name evidence="3" type="ORF">Aco03nite_103730</name>
</gene>
<evidence type="ECO:0000313" key="3">
    <source>
        <dbReference type="EMBL" id="GID61969.1"/>
    </source>
</evidence>
<name>A0ABQ3XTZ6_9ACTN</name>
<organism evidence="3 4">
    <name type="scientific">Actinoplanes couchii</name>
    <dbReference type="NCBI Taxonomy" id="403638"/>
    <lineage>
        <taxon>Bacteria</taxon>
        <taxon>Bacillati</taxon>
        <taxon>Actinomycetota</taxon>
        <taxon>Actinomycetes</taxon>
        <taxon>Micromonosporales</taxon>
        <taxon>Micromonosporaceae</taxon>
        <taxon>Actinoplanes</taxon>
    </lineage>
</organism>
<dbReference type="EMBL" id="BOMG01000151">
    <property type="protein sequence ID" value="GID61969.1"/>
    <property type="molecule type" value="Genomic_DNA"/>
</dbReference>
<comment type="caution">
    <text evidence="3">The sequence shown here is derived from an EMBL/GenBank/DDBJ whole genome shotgun (WGS) entry which is preliminary data.</text>
</comment>
<evidence type="ECO:0000313" key="4">
    <source>
        <dbReference type="Proteomes" id="UP000612282"/>
    </source>
</evidence>
<reference evidence="3 4" key="1">
    <citation type="submission" date="2021-01" db="EMBL/GenBank/DDBJ databases">
        <title>Whole genome shotgun sequence of Actinoplanes couchii NBRC 106145.</title>
        <authorList>
            <person name="Komaki H."/>
            <person name="Tamura T."/>
        </authorList>
    </citation>
    <scope>NUCLEOTIDE SEQUENCE [LARGE SCALE GENOMIC DNA]</scope>
    <source>
        <strain evidence="3 4">NBRC 106145</strain>
    </source>
</reference>
<feature type="domain" description="YokE-like PH" evidence="2">
    <location>
        <begin position="128"/>
        <end position="217"/>
    </location>
</feature>
<dbReference type="Proteomes" id="UP000612282">
    <property type="component" value="Unassembled WGS sequence"/>
</dbReference>
<keyword evidence="4" id="KW-1185">Reference proteome</keyword>
<accession>A0ABQ3XTZ6</accession>
<dbReference type="InterPro" id="IPR039519">
    <property type="entry name" value="YokE-like_PH"/>
</dbReference>
<proteinExistence type="predicted"/>
<sequence>MGILRSVEWRTACPAEHADAAIRRVLSDLSMDPTGPPGEITSGSKGSLIKNRWPAKVSARLQRHASGAIVRWNVDMRGTKHFAILDDIAERLPEGTLDDRGTAEAAARLGLHRIFGRKEIRHLGNVLTGDEDVVALGQGVYAGNLAIVTLTTKRLFFLDRSIAATESFDEIPFDSVTSVSTAKALTGETLTIHTPGRSVEIKQMRHGNADEFARLLRQHREATQPADTAVPAPFAQIESLAILRGKGMISEDEFIQKKAELLGRI</sequence>
<dbReference type="Pfam" id="PF14470">
    <property type="entry name" value="bPH_3"/>
    <property type="match status" value="1"/>
</dbReference>
<dbReference type="RefSeq" id="WP_203810467.1">
    <property type="nucleotide sequence ID" value="NZ_BAAAQE010000039.1"/>
</dbReference>
<feature type="region of interest" description="Disordered" evidence="1">
    <location>
        <begin position="28"/>
        <end position="47"/>
    </location>
</feature>
<evidence type="ECO:0000256" key="1">
    <source>
        <dbReference type="SAM" id="MobiDB-lite"/>
    </source>
</evidence>
<protein>
    <recommendedName>
        <fullName evidence="2">YokE-like PH domain-containing protein</fullName>
    </recommendedName>
</protein>
<evidence type="ECO:0000259" key="2">
    <source>
        <dbReference type="Pfam" id="PF14470"/>
    </source>
</evidence>